<evidence type="ECO:0000313" key="5">
    <source>
        <dbReference type="EMBL" id="KAF9619368.1"/>
    </source>
</evidence>
<accession>A0A835IMM8</accession>
<evidence type="ECO:0000256" key="2">
    <source>
        <dbReference type="ARBA" id="ARBA00022737"/>
    </source>
</evidence>
<dbReference type="SUPFAM" id="SSF52058">
    <property type="entry name" value="L domain-like"/>
    <property type="match status" value="1"/>
</dbReference>
<keyword evidence="1" id="KW-0433">Leucine-rich repeat</keyword>
<proteinExistence type="predicted"/>
<evidence type="ECO:0000256" key="1">
    <source>
        <dbReference type="ARBA" id="ARBA00022614"/>
    </source>
</evidence>
<dbReference type="PANTHER" id="PTHR47186">
    <property type="entry name" value="LEUCINE-RICH REPEAT-CONTAINING PROTEIN 57"/>
    <property type="match status" value="1"/>
</dbReference>
<keyword evidence="2" id="KW-0677">Repeat</keyword>
<evidence type="ECO:0000259" key="3">
    <source>
        <dbReference type="Pfam" id="PF23598"/>
    </source>
</evidence>
<dbReference type="InterPro" id="IPR001611">
    <property type="entry name" value="Leu-rich_rpt"/>
</dbReference>
<dbReference type="PROSITE" id="PS00018">
    <property type="entry name" value="EF_HAND_1"/>
    <property type="match status" value="1"/>
</dbReference>
<gene>
    <name evidence="5" type="ORF">IFM89_006555</name>
</gene>
<dbReference type="OrthoDB" id="5279713at2759"/>
<dbReference type="Pfam" id="PF25019">
    <property type="entry name" value="LRR_R13L1-DRL21"/>
    <property type="match status" value="1"/>
</dbReference>
<dbReference type="Pfam" id="PF23598">
    <property type="entry name" value="LRR_14"/>
    <property type="match status" value="1"/>
</dbReference>
<dbReference type="PANTHER" id="PTHR47186:SF3">
    <property type="entry name" value="OS09G0267800 PROTEIN"/>
    <property type="match status" value="1"/>
</dbReference>
<dbReference type="Gene3D" id="3.80.10.10">
    <property type="entry name" value="Ribonuclease Inhibitor"/>
    <property type="match status" value="4"/>
</dbReference>
<dbReference type="EMBL" id="JADFTS010000002">
    <property type="protein sequence ID" value="KAF9619368.1"/>
    <property type="molecule type" value="Genomic_DNA"/>
</dbReference>
<dbReference type="InterPro" id="IPR018247">
    <property type="entry name" value="EF_Hand_1_Ca_BS"/>
</dbReference>
<dbReference type="InterPro" id="IPR055414">
    <property type="entry name" value="LRR_R13L4/SHOC2-like"/>
</dbReference>
<evidence type="ECO:0000259" key="4">
    <source>
        <dbReference type="Pfam" id="PF25019"/>
    </source>
</evidence>
<comment type="caution">
    <text evidence="5">The sequence shown here is derived from an EMBL/GenBank/DDBJ whole genome shotgun (WGS) entry which is preliminary data.</text>
</comment>
<dbReference type="AlphaFoldDB" id="A0A835IMM8"/>
<organism evidence="5 6">
    <name type="scientific">Coptis chinensis</name>
    <dbReference type="NCBI Taxonomy" id="261450"/>
    <lineage>
        <taxon>Eukaryota</taxon>
        <taxon>Viridiplantae</taxon>
        <taxon>Streptophyta</taxon>
        <taxon>Embryophyta</taxon>
        <taxon>Tracheophyta</taxon>
        <taxon>Spermatophyta</taxon>
        <taxon>Magnoliopsida</taxon>
        <taxon>Ranunculales</taxon>
        <taxon>Ranunculaceae</taxon>
        <taxon>Coptidoideae</taxon>
        <taxon>Coptis</taxon>
    </lineage>
</organism>
<protein>
    <submittedName>
        <fullName evidence="5">Uncharacterized protein</fullName>
    </submittedName>
</protein>
<dbReference type="Pfam" id="PF00560">
    <property type="entry name" value="LRR_1"/>
    <property type="match status" value="1"/>
</dbReference>
<dbReference type="Proteomes" id="UP000631114">
    <property type="component" value="Unassembled WGS sequence"/>
</dbReference>
<reference evidence="5 6" key="1">
    <citation type="submission" date="2020-10" db="EMBL/GenBank/DDBJ databases">
        <title>The Coptis chinensis genome and diversification of protoberbering-type alkaloids.</title>
        <authorList>
            <person name="Wang B."/>
            <person name="Shu S."/>
            <person name="Song C."/>
            <person name="Liu Y."/>
        </authorList>
    </citation>
    <scope>NUCLEOTIDE SEQUENCE [LARGE SCALE GENOMIC DNA]</scope>
    <source>
        <strain evidence="5">HL-2020</strain>
        <tissue evidence="5">Leaf</tissue>
    </source>
</reference>
<dbReference type="InterPro" id="IPR032675">
    <property type="entry name" value="LRR_dom_sf"/>
</dbReference>
<keyword evidence="6" id="KW-1185">Reference proteome</keyword>
<feature type="domain" description="R13L1/DRL21-like LRR repeat region" evidence="4">
    <location>
        <begin position="207"/>
        <end position="337"/>
    </location>
</feature>
<dbReference type="InterPro" id="IPR003591">
    <property type="entry name" value="Leu-rich_rpt_typical-subtyp"/>
</dbReference>
<evidence type="ECO:0000313" key="6">
    <source>
        <dbReference type="Proteomes" id="UP000631114"/>
    </source>
</evidence>
<dbReference type="InterPro" id="IPR056789">
    <property type="entry name" value="LRR_R13L1-DRL21"/>
</dbReference>
<name>A0A835IMM8_9MAGN</name>
<dbReference type="SMART" id="SM00369">
    <property type="entry name" value="LRR_TYP"/>
    <property type="match status" value="4"/>
</dbReference>
<sequence length="576" mass="65144">MCESLPSPATLKTFSRSQPFFRTLLVSRSRTPLAMNLLLASFSRLKCLRVLDLSHLWNIESLAPQIGHIKHLRYLNLRNTGIASLPKFVYKQLNLQTLVLSYNEKFTLLPSSIENLKHLRYLDLSNTGITILPESICSLTDLRTLKLKSPKLKMLPKCMRNMRSLRHVEMYPDHAKLTGMPVGIGELTSFQTLSLFVVSPTREFAGIQELGRLHQLKGLLMIKGLRHVPHQNDAQQANLMSKNLSELYLLWSGDGVDVDSSQEINSKEVLEGLQPHANVQKLWIEGYPGVIFPSWVGSSTALPTLTSLTLNDMPNLEGWSSEHLLPSRLKALRIGKCPKLTLPTLPSSIEKLTVERCNDPTLSSVENLPHLSFLEVFGFDEIETLREVPLGNHTSLETLYIMNFRKLKSLSNNLENLTTLANLRIVGCGELDSISEGLQNLASLQDFRLCALPKLKSLSLQALTALQILELNTCRILDVSVVEFQHLVALRELKLRKLPQLTSLPEGIRNVTTLENLEIWSCRSMTKLPEWLQHLPALVSLKIQDCHADLHKRCEKDNGEYWPKISHLRVYNEIAF</sequence>
<feature type="domain" description="Disease resistance R13L4/SHOC-2-like LRR" evidence="3">
    <location>
        <begin position="38"/>
        <end position="117"/>
    </location>
</feature>